<comment type="caution">
    <text evidence="2">The sequence shown here is derived from an EMBL/GenBank/DDBJ whole genome shotgun (WGS) entry which is preliminary data.</text>
</comment>
<name>A0AAU9INH4_9CILI</name>
<dbReference type="CDD" id="cd06223">
    <property type="entry name" value="PRTases_typeI"/>
    <property type="match status" value="1"/>
</dbReference>
<reference evidence="2" key="1">
    <citation type="submission" date="2021-09" db="EMBL/GenBank/DDBJ databases">
        <authorList>
            <consortium name="AG Swart"/>
            <person name="Singh M."/>
            <person name="Singh A."/>
            <person name="Seah K."/>
            <person name="Emmerich C."/>
        </authorList>
    </citation>
    <scope>NUCLEOTIDE SEQUENCE</scope>
    <source>
        <strain evidence="2">ATCC30299</strain>
    </source>
</reference>
<keyword evidence="3" id="KW-1185">Reference proteome</keyword>
<dbReference type="AlphaFoldDB" id="A0AAU9INH4"/>
<dbReference type="GO" id="GO:0006178">
    <property type="term" value="P:guanine salvage"/>
    <property type="evidence" value="ECO:0007669"/>
    <property type="project" value="TreeGrafter"/>
</dbReference>
<evidence type="ECO:0000313" key="2">
    <source>
        <dbReference type="EMBL" id="CAG9313739.1"/>
    </source>
</evidence>
<dbReference type="Pfam" id="PF00156">
    <property type="entry name" value="Pribosyltran"/>
    <property type="match status" value="1"/>
</dbReference>
<dbReference type="PANTHER" id="PTHR43340">
    <property type="entry name" value="HYPOXANTHINE-GUANINE PHOSPHORIBOSYLTRANSFERASE"/>
    <property type="match status" value="1"/>
</dbReference>
<gene>
    <name evidence="2" type="ORF">BSTOLATCC_MIC9544</name>
</gene>
<dbReference type="GO" id="GO:0046100">
    <property type="term" value="P:hypoxanthine metabolic process"/>
    <property type="evidence" value="ECO:0007669"/>
    <property type="project" value="TreeGrafter"/>
</dbReference>
<sequence length="212" mass="24510">MEKGPWIFVEDDGYVSPSLYSVPSHYSPYIGGIFVPRGMIQDRIKKIAEDVINYFQDHPITILVVLRGAFRYAKDLIEAIDAMPNPNFRHYNLEFIRARSYVNNVQQDVLVEGLDQLDLTGKHVLIVEDLVDRGKTLSRVAEIVREKNPADLKISVLAYKRNPINQWVVPDFIGFSLPNDWIIGYHIDYNNHFRDLPHICKLNEAGIEKFRV</sequence>
<dbReference type="SUPFAM" id="SSF53271">
    <property type="entry name" value="PRTase-like"/>
    <property type="match status" value="1"/>
</dbReference>
<feature type="domain" description="Phosphoribosyltransferase" evidence="1">
    <location>
        <begin position="40"/>
        <end position="189"/>
    </location>
</feature>
<protein>
    <recommendedName>
        <fullName evidence="1">Phosphoribosyltransferase domain-containing protein</fullName>
    </recommendedName>
</protein>
<dbReference type="GO" id="GO:0005829">
    <property type="term" value="C:cytosol"/>
    <property type="evidence" value="ECO:0007669"/>
    <property type="project" value="TreeGrafter"/>
</dbReference>
<dbReference type="GO" id="GO:0032264">
    <property type="term" value="P:IMP salvage"/>
    <property type="evidence" value="ECO:0007669"/>
    <property type="project" value="TreeGrafter"/>
</dbReference>
<dbReference type="InterPro" id="IPR050408">
    <property type="entry name" value="HGPRT"/>
</dbReference>
<evidence type="ECO:0000259" key="1">
    <source>
        <dbReference type="Pfam" id="PF00156"/>
    </source>
</evidence>
<dbReference type="InterPro" id="IPR000836">
    <property type="entry name" value="PRTase_dom"/>
</dbReference>
<accession>A0AAU9INH4</accession>
<dbReference type="Proteomes" id="UP001162131">
    <property type="component" value="Unassembled WGS sequence"/>
</dbReference>
<proteinExistence type="predicted"/>
<dbReference type="GO" id="GO:0000287">
    <property type="term" value="F:magnesium ion binding"/>
    <property type="evidence" value="ECO:0007669"/>
    <property type="project" value="TreeGrafter"/>
</dbReference>
<dbReference type="Gene3D" id="3.40.50.2020">
    <property type="match status" value="1"/>
</dbReference>
<dbReference type="EMBL" id="CAJZBQ010000011">
    <property type="protein sequence ID" value="CAG9313739.1"/>
    <property type="molecule type" value="Genomic_DNA"/>
</dbReference>
<dbReference type="GO" id="GO:0004422">
    <property type="term" value="F:hypoxanthine phosphoribosyltransferase activity"/>
    <property type="evidence" value="ECO:0007669"/>
    <property type="project" value="TreeGrafter"/>
</dbReference>
<evidence type="ECO:0000313" key="3">
    <source>
        <dbReference type="Proteomes" id="UP001162131"/>
    </source>
</evidence>
<organism evidence="2 3">
    <name type="scientific">Blepharisma stoltei</name>
    <dbReference type="NCBI Taxonomy" id="1481888"/>
    <lineage>
        <taxon>Eukaryota</taxon>
        <taxon>Sar</taxon>
        <taxon>Alveolata</taxon>
        <taxon>Ciliophora</taxon>
        <taxon>Postciliodesmatophora</taxon>
        <taxon>Heterotrichea</taxon>
        <taxon>Heterotrichida</taxon>
        <taxon>Blepharismidae</taxon>
        <taxon>Blepharisma</taxon>
    </lineage>
</organism>
<dbReference type="InterPro" id="IPR029057">
    <property type="entry name" value="PRTase-like"/>
</dbReference>
<dbReference type="PANTHER" id="PTHR43340:SF1">
    <property type="entry name" value="HYPOXANTHINE PHOSPHORIBOSYLTRANSFERASE"/>
    <property type="match status" value="1"/>
</dbReference>
<dbReference type="GO" id="GO:0032263">
    <property type="term" value="P:GMP salvage"/>
    <property type="evidence" value="ECO:0007669"/>
    <property type="project" value="TreeGrafter"/>
</dbReference>